<organism evidence="2 3">
    <name type="scientific">Cylindrobasidium torrendii FP15055 ss-10</name>
    <dbReference type="NCBI Taxonomy" id="1314674"/>
    <lineage>
        <taxon>Eukaryota</taxon>
        <taxon>Fungi</taxon>
        <taxon>Dikarya</taxon>
        <taxon>Basidiomycota</taxon>
        <taxon>Agaricomycotina</taxon>
        <taxon>Agaricomycetes</taxon>
        <taxon>Agaricomycetidae</taxon>
        <taxon>Agaricales</taxon>
        <taxon>Marasmiineae</taxon>
        <taxon>Physalacriaceae</taxon>
        <taxon>Cylindrobasidium</taxon>
    </lineage>
</organism>
<feature type="compositionally biased region" description="Polar residues" evidence="1">
    <location>
        <begin position="398"/>
        <end position="426"/>
    </location>
</feature>
<feature type="region of interest" description="Disordered" evidence="1">
    <location>
        <begin position="1"/>
        <end position="38"/>
    </location>
</feature>
<evidence type="ECO:0000256" key="1">
    <source>
        <dbReference type="SAM" id="MobiDB-lite"/>
    </source>
</evidence>
<dbReference type="Proteomes" id="UP000054007">
    <property type="component" value="Unassembled WGS sequence"/>
</dbReference>
<evidence type="ECO:0000313" key="2">
    <source>
        <dbReference type="EMBL" id="KIY63074.1"/>
    </source>
</evidence>
<accession>A0A0D7AYV2</accession>
<reference evidence="2 3" key="1">
    <citation type="journal article" date="2015" name="Fungal Genet. Biol.">
        <title>Evolution of novel wood decay mechanisms in Agaricales revealed by the genome sequences of Fistulina hepatica and Cylindrobasidium torrendii.</title>
        <authorList>
            <person name="Floudas D."/>
            <person name="Held B.W."/>
            <person name="Riley R."/>
            <person name="Nagy L.G."/>
            <person name="Koehler G."/>
            <person name="Ransdell A.S."/>
            <person name="Younus H."/>
            <person name="Chow J."/>
            <person name="Chiniquy J."/>
            <person name="Lipzen A."/>
            <person name="Tritt A."/>
            <person name="Sun H."/>
            <person name="Haridas S."/>
            <person name="LaButti K."/>
            <person name="Ohm R.A."/>
            <person name="Kues U."/>
            <person name="Blanchette R.A."/>
            <person name="Grigoriev I.V."/>
            <person name="Minto R.E."/>
            <person name="Hibbett D.S."/>
        </authorList>
    </citation>
    <scope>NUCLEOTIDE SEQUENCE [LARGE SCALE GENOMIC DNA]</scope>
    <source>
        <strain evidence="2 3">FP15055 ss-10</strain>
    </source>
</reference>
<feature type="region of interest" description="Disordered" evidence="1">
    <location>
        <begin position="500"/>
        <end position="638"/>
    </location>
</feature>
<feature type="region of interest" description="Disordered" evidence="1">
    <location>
        <begin position="398"/>
        <end position="478"/>
    </location>
</feature>
<protein>
    <submittedName>
        <fullName evidence="2">Uncharacterized protein</fullName>
    </submittedName>
</protein>
<feature type="compositionally biased region" description="Low complexity" evidence="1">
    <location>
        <begin position="562"/>
        <end position="574"/>
    </location>
</feature>
<keyword evidence="3" id="KW-1185">Reference proteome</keyword>
<feature type="compositionally biased region" description="Basic and acidic residues" evidence="1">
    <location>
        <begin position="25"/>
        <end position="38"/>
    </location>
</feature>
<feature type="compositionally biased region" description="Basic residues" evidence="1">
    <location>
        <begin position="627"/>
        <end position="638"/>
    </location>
</feature>
<dbReference type="AlphaFoldDB" id="A0A0D7AYV2"/>
<proteinExistence type="predicted"/>
<feature type="compositionally biased region" description="Polar residues" evidence="1">
    <location>
        <begin position="356"/>
        <end position="366"/>
    </location>
</feature>
<dbReference type="EMBL" id="KN880723">
    <property type="protein sequence ID" value="KIY63074.1"/>
    <property type="molecule type" value="Genomic_DNA"/>
</dbReference>
<feature type="compositionally biased region" description="Basic and acidic residues" evidence="1">
    <location>
        <begin position="432"/>
        <end position="455"/>
    </location>
</feature>
<evidence type="ECO:0000313" key="3">
    <source>
        <dbReference type="Proteomes" id="UP000054007"/>
    </source>
</evidence>
<name>A0A0D7AYV2_9AGAR</name>
<gene>
    <name evidence="2" type="ORF">CYLTODRAFT_446830</name>
</gene>
<feature type="compositionally biased region" description="Polar residues" evidence="1">
    <location>
        <begin position="1"/>
        <end position="23"/>
    </location>
</feature>
<feature type="compositionally biased region" description="Low complexity" evidence="1">
    <location>
        <begin position="456"/>
        <end position="467"/>
    </location>
</feature>
<sequence length="638" mass="69101">MNSTAALSTPNPGGSLPRQTYSRTAKREDTDYYPKDTPIEDVMRVTEVTPERLATFTELASKMVLCVGEAVRKASPEGDNCLDTGTPNLHGRNNLVHTVPRHGDEPVTLRAGDDMRSCGRSIYVDSYSNVFFLDLGPHNDYDANLWTFRPLKDVCDDIVSIIERNVRLPLNSPDRIDVWDDGVCIGTRAGDESRPPIKSHTALGSHFVRFMRALRYKKIVGELNTCDSISPAELKWSRRLLKRVTDVGWFDPMDDNERTFLFAKRVLNPSNTDQLRRLTGRSVKGDKLGRSLISSVKLSERDTSYLVDVLLPDYGTPSAPARIDRFILDKLSPPEDDTEPVEDIPSDKLISPAFKSSENIGDTAPTNPLPLKSTASKTATAREAAPSVKFTARALGHTTTAPINHNTRTLTGSNTLVASQTASTHATRVPKRNRESDAADNRTIKKGKTVVDAHESSSPGPFVGSSPENSTADSPPLANSFKAMLRSKEDALKDRRVAALTKGQQAVTTRRSAAPGVAQSRPPPPAAPTKDKPSNASVVPKSGFAFKMPASKTVPSSNALLQAPASAKPSQAKSTQPVPPSQSVARKASQPTLRPPSTSRIPGPSTSKIPAPSAASGSRRVIDRMKPKPQPKPKPPKA</sequence>
<feature type="compositionally biased region" description="Polar residues" evidence="1">
    <location>
        <begin position="581"/>
        <end position="608"/>
    </location>
</feature>
<feature type="compositionally biased region" description="Polar residues" evidence="1">
    <location>
        <begin position="502"/>
        <end position="511"/>
    </location>
</feature>
<feature type="region of interest" description="Disordered" evidence="1">
    <location>
        <begin position="356"/>
        <end position="385"/>
    </location>
</feature>